<sequence length="311" mass="32953">MGPKLLQLCTLLPSTHDKLAAHYEVHQWPAEAAREEWLRDNASGVRAVVTGGHLGITNEMIDRLPDLGIVAINGVGYDRVDLDHAKAAGVRLTNTPDVLTDDVADLAVALMLNVMRRLPAADRHVRDGLWPHGPQALTRRASGRRYGIVGLGRIGHAIAERLAGFGGRIAYSGPNRKPVDHDYHADVAALAAKSDVLFVATAASAATRALIDRAVLDALGPEGVLINVARGSVIDEDALVAALAEGRLGGAGLDVFVDEPHVPETLLGLENVVLAPHVGSATRETREAMGNLMLDNLDAFFAGRPLPTPVV</sequence>
<dbReference type="InterPro" id="IPR006139">
    <property type="entry name" value="D-isomer_2_OHA_DH_cat_dom"/>
</dbReference>
<feature type="domain" description="D-isomer specific 2-hydroxyacid dehydrogenase NAD-binding" evidence="6">
    <location>
        <begin position="108"/>
        <end position="279"/>
    </location>
</feature>
<keyword evidence="2 4" id="KW-0560">Oxidoreductase</keyword>
<dbReference type="Gene3D" id="3.40.50.720">
    <property type="entry name" value="NAD(P)-binding Rossmann-like Domain"/>
    <property type="match status" value="2"/>
</dbReference>
<proteinExistence type="inferred from homology"/>
<dbReference type="InterPro" id="IPR006140">
    <property type="entry name" value="D-isomer_DH_NAD-bd"/>
</dbReference>
<dbReference type="GO" id="GO:0016618">
    <property type="term" value="F:hydroxypyruvate reductase [NAD(P)H] activity"/>
    <property type="evidence" value="ECO:0007669"/>
    <property type="project" value="TreeGrafter"/>
</dbReference>
<evidence type="ECO:0000259" key="5">
    <source>
        <dbReference type="Pfam" id="PF00389"/>
    </source>
</evidence>
<evidence type="ECO:0000256" key="2">
    <source>
        <dbReference type="ARBA" id="ARBA00023002"/>
    </source>
</evidence>
<dbReference type="Pfam" id="PF02826">
    <property type="entry name" value="2-Hacid_dh_C"/>
    <property type="match status" value="1"/>
</dbReference>
<evidence type="ECO:0000313" key="8">
    <source>
        <dbReference type="Proteomes" id="UP000305654"/>
    </source>
</evidence>
<gene>
    <name evidence="7" type="ORF">FE263_02640</name>
</gene>
<keyword evidence="1" id="KW-0521">NADP</keyword>
<evidence type="ECO:0000256" key="3">
    <source>
        <dbReference type="ARBA" id="ARBA00023027"/>
    </source>
</evidence>
<evidence type="ECO:0000313" key="7">
    <source>
        <dbReference type="EMBL" id="TLU74126.1"/>
    </source>
</evidence>
<comment type="caution">
    <text evidence="7">The sequence shown here is derived from an EMBL/GenBank/DDBJ whole genome shotgun (WGS) entry which is preliminary data.</text>
</comment>
<feature type="domain" description="D-isomer specific 2-hydroxyacid dehydrogenase catalytic" evidence="5">
    <location>
        <begin position="19"/>
        <end position="310"/>
    </location>
</feature>
<dbReference type="PANTHER" id="PTHR10996">
    <property type="entry name" value="2-HYDROXYACID DEHYDROGENASE-RELATED"/>
    <property type="match status" value="1"/>
</dbReference>
<keyword evidence="8" id="KW-1185">Reference proteome</keyword>
<evidence type="ECO:0000256" key="1">
    <source>
        <dbReference type="ARBA" id="ARBA00022857"/>
    </source>
</evidence>
<accession>A0A5R9JFD8</accession>
<dbReference type="Proteomes" id="UP000305654">
    <property type="component" value="Unassembled WGS sequence"/>
</dbReference>
<evidence type="ECO:0000256" key="4">
    <source>
        <dbReference type="RuleBase" id="RU003719"/>
    </source>
</evidence>
<dbReference type="OrthoDB" id="9793626at2"/>
<dbReference type="InterPro" id="IPR050223">
    <property type="entry name" value="D-isomer_2-hydroxyacid_DH"/>
</dbReference>
<dbReference type="Pfam" id="PF00389">
    <property type="entry name" value="2-Hacid_dh"/>
    <property type="match status" value="1"/>
</dbReference>
<organism evidence="7 8">
    <name type="scientific">Lichenicoccus roseus</name>
    <dbReference type="NCBI Taxonomy" id="2683649"/>
    <lineage>
        <taxon>Bacteria</taxon>
        <taxon>Pseudomonadati</taxon>
        <taxon>Pseudomonadota</taxon>
        <taxon>Alphaproteobacteria</taxon>
        <taxon>Acetobacterales</taxon>
        <taxon>Acetobacteraceae</taxon>
        <taxon>Lichenicoccus</taxon>
    </lineage>
</organism>
<dbReference type="CDD" id="cd12156">
    <property type="entry name" value="HPPR"/>
    <property type="match status" value="1"/>
</dbReference>
<dbReference type="RefSeq" id="WP_138324379.1">
    <property type="nucleotide sequence ID" value="NZ_VCDI01000001.1"/>
</dbReference>
<reference evidence="7 8" key="1">
    <citation type="submission" date="2019-05" db="EMBL/GenBank/DDBJ databases">
        <authorList>
            <person name="Pankratov T."/>
            <person name="Grouzdev D."/>
        </authorList>
    </citation>
    <scope>NUCLEOTIDE SEQUENCE [LARGE SCALE GENOMIC DNA]</scope>
    <source>
        <strain evidence="7 8">KEBCLARHB70R</strain>
    </source>
</reference>
<dbReference type="InterPro" id="IPR036291">
    <property type="entry name" value="NAD(P)-bd_dom_sf"/>
</dbReference>
<dbReference type="PANTHER" id="PTHR10996:SF178">
    <property type="entry name" value="2-HYDROXYACID DEHYDROGENASE YGL185C-RELATED"/>
    <property type="match status" value="1"/>
</dbReference>
<dbReference type="FunFam" id="3.40.50.720:FF:000213">
    <property type="entry name" value="Putative 2-hydroxyacid dehydrogenase"/>
    <property type="match status" value="1"/>
</dbReference>
<comment type="similarity">
    <text evidence="4">Belongs to the D-isomer specific 2-hydroxyacid dehydrogenase family.</text>
</comment>
<dbReference type="GO" id="GO:0051287">
    <property type="term" value="F:NAD binding"/>
    <property type="evidence" value="ECO:0007669"/>
    <property type="project" value="InterPro"/>
</dbReference>
<protein>
    <submittedName>
        <fullName evidence="7">2-hydroxyacid dehydrogenase</fullName>
    </submittedName>
</protein>
<dbReference type="SUPFAM" id="SSF52283">
    <property type="entry name" value="Formate/glycerate dehydrogenase catalytic domain-like"/>
    <property type="match status" value="1"/>
</dbReference>
<evidence type="ECO:0000259" key="6">
    <source>
        <dbReference type="Pfam" id="PF02826"/>
    </source>
</evidence>
<name>A0A5R9JFD8_9PROT</name>
<dbReference type="GO" id="GO:0005829">
    <property type="term" value="C:cytosol"/>
    <property type="evidence" value="ECO:0007669"/>
    <property type="project" value="TreeGrafter"/>
</dbReference>
<dbReference type="EMBL" id="VCDI01000001">
    <property type="protein sequence ID" value="TLU74126.1"/>
    <property type="molecule type" value="Genomic_DNA"/>
</dbReference>
<dbReference type="SUPFAM" id="SSF51735">
    <property type="entry name" value="NAD(P)-binding Rossmann-fold domains"/>
    <property type="match status" value="1"/>
</dbReference>
<dbReference type="GO" id="GO:0030267">
    <property type="term" value="F:glyoxylate reductase (NADPH) activity"/>
    <property type="evidence" value="ECO:0007669"/>
    <property type="project" value="TreeGrafter"/>
</dbReference>
<keyword evidence="3" id="KW-0520">NAD</keyword>
<dbReference type="AlphaFoldDB" id="A0A5R9JFD8"/>